<comment type="caution">
    <text evidence="1">The sequence shown here is derived from an EMBL/GenBank/DDBJ whole genome shotgun (WGS) entry which is preliminary data.</text>
</comment>
<reference evidence="1 2" key="1">
    <citation type="journal article" date="2023" name="Genome Announc.">
        <title>Pan-Genome Analyses of the Genus Cohnella and Proposal of the Novel Species Cohnella silvisoli sp. nov., Isolated from Forest Soil.</title>
        <authorList>
            <person name="Wang C."/>
            <person name="Mao L."/>
            <person name="Bao G."/>
            <person name="Zhu H."/>
        </authorList>
    </citation>
    <scope>NUCLEOTIDE SEQUENCE [LARGE SCALE GENOMIC DNA]</scope>
    <source>
        <strain evidence="1 2">NL03-T5-1</strain>
    </source>
</reference>
<dbReference type="RefSeq" id="WP_232186192.1">
    <property type="nucleotide sequence ID" value="NZ_JAIOAP010000007.1"/>
</dbReference>
<evidence type="ECO:0000313" key="2">
    <source>
        <dbReference type="Proteomes" id="UP001493487"/>
    </source>
</evidence>
<evidence type="ECO:0008006" key="3">
    <source>
        <dbReference type="Google" id="ProtNLM"/>
    </source>
</evidence>
<protein>
    <recommendedName>
        <fullName evidence="3">Flagellin C-terminal domain-containing protein</fullName>
    </recommendedName>
</protein>
<keyword evidence="2" id="KW-1185">Reference proteome</keyword>
<sequence>MVKNRKKRSVDVLTTNIQKADAIMSHIATITNDNSHRLATIREGQQRMVVISENLDESLKIQQQKLNKLKQIAF</sequence>
<evidence type="ECO:0000313" key="1">
    <source>
        <dbReference type="EMBL" id="MEQ4483635.1"/>
    </source>
</evidence>
<proteinExistence type="predicted"/>
<name>A0ABV1KU31_9BACL</name>
<accession>A0ABV1KU31</accession>
<dbReference type="EMBL" id="JASKHM010000008">
    <property type="protein sequence ID" value="MEQ4483635.1"/>
    <property type="molecule type" value="Genomic_DNA"/>
</dbReference>
<organism evidence="1 2">
    <name type="scientific">Cohnella silvisoli</name>
    <dbReference type="NCBI Taxonomy" id="2873699"/>
    <lineage>
        <taxon>Bacteria</taxon>
        <taxon>Bacillati</taxon>
        <taxon>Bacillota</taxon>
        <taxon>Bacilli</taxon>
        <taxon>Bacillales</taxon>
        <taxon>Paenibacillaceae</taxon>
        <taxon>Cohnella</taxon>
    </lineage>
</organism>
<gene>
    <name evidence="1" type="ORF">QJS35_14670</name>
</gene>
<dbReference type="Proteomes" id="UP001493487">
    <property type="component" value="Unassembled WGS sequence"/>
</dbReference>